<dbReference type="InterPro" id="IPR015943">
    <property type="entry name" value="WD40/YVTN_repeat-like_dom_sf"/>
</dbReference>
<name>A0A8C5R6P9_9ANUR</name>
<dbReference type="Proteomes" id="UP000694569">
    <property type="component" value="Unplaced"/>
</dbReference>
<evidence type="ECO:0000259" key="3">
    <source>
        <dbReference type="PROSITE" id="PS50181"/>
    </source>
</evidence>
<dbReference type="GO" id="GO:0019005">
    <property type="term" value="C:SCF ubiquitin ligase complex"/>
    <property type="evidence" value="ECO:0007669"/>
    <property type="project" value="TreeGrafter"/>
</dbReference>
<dbReference type="Pfam" id="PF00400">
    <property type="entry name" value="WD40"/>
    <property type="match status" value="2"/>
</dbReference>
<dbReference type="AlphaFoldDB" id="A0A8C5R6P9"/>
<dbReference type="FunFam" id="2.130.10.10:FF:000327">
    <property type="entry name" value="F-box/WD repeat-containing protein 4 isoform X1"/>
    <property type="match status" value="1"/>
</dbReference>
<dbReference type="GO" id="GO:0031146">
    <property type="term" value="P:SCF-dependent proteasomal ubiquitin-dependent protein catabolic process"/>
    <property type="evidence" value="ECO:0007669"/>
    <property type="project" value="TreeGrafter"/>
</dbReference>
<dbReference type="PANTHER" id="PTHR14381">
    <property type="entry name" value="DACTYLIN"/>
    <property type="match status" value="1"/>
</dbReference>
<evidence type="ECO:0000313" key="4">
    <source>
        <dbReference type="Ensembl" id="ENSLLEP00000047561.1"/>
    </source>
</evidence>
<dbReference type="SMART" id="SM00256">
    <property type="entry name" value="FBOX"/>
    <property type="match status" value="1"/>
</dbReference>
<dbReference type="Ensembl" id="ENSLLET00000049424.1">
    <property type="protein sequence ID" value="ENSLLEP00000047561.1"/>
    <property type="gene ID" value="ENSLLEG00000030048.1"/>
</dbReference>
<organism evidence="4 5">
    <name type="scientific">Leptobrachium leishanense</name>
    <name type="common">Leishan spiny toad</name>
    <dbReference type="NCBI Taxonomy" id="445787"/>
    <lineage>
        <taxon>Eukaryota</taxon>
        <taxon>Metazoa</taxon>
        <taxon>Chordata</taxon>
        <taxon>Craniata</taxon>
        <taxon>Vertebrata</taxon>
        <taxon>Euteleostomi</taxon>
        <taxon>Amphibia</taxon>
        <taxon>Batrachia</taxon>
        <taxon>Anura</taxon>
        <taxon>Pelobatoidea</taxon>
        <taxon>Megophryidae</taxon>
        <taxon>Leptobrachium</taxon>
    </lineage>
</organism>
<dbReference type="GeneTree" id="ENSGT00390000005029"/>
<dbReference type="PANTHER" id="PTHR14381:SF1">
    <property type="entry name" value="F-BOX_WD REPEAT-CONTAINING PROTEIN 4"/>
    <property type="match status" value="1"/>
</dbReference>
<proteinExistence type="predicted"/>
<feature type="domain" description="F-box" evidence="3">
    <location>
        <begin position="2"/>
        <end position="48"/>
    </location>
</feature>
<keyword evidence="1" id="KW-0677">Repeat</keyword>
<evidence type="ECO:0000256" key="1">
    <source>
        <dbReference type="ARBA" id="ARBA00022737"/>
    </source>
</evidence>
<dbReference type="PROSITE" id="PS50082">
    <property type="entry name" value="WD_REPEATS_2"/>
    <property type="match status" value="1"/>
</dbReference>
<dbReference type="InterPro" id="IPR036047">
    <property type="entry name" value="F-box-like_dom_sf"/>
</dbReference>
<dbReference type="PROSITE" id="PS50181">
    <property type="entry name" value="FBOX"/>
    <property type="match status" value="1"/>
</dbReference>
<dbReference type="InterPro" id="IPR052301">
    <property type="entry name" value="SCF_F-box/WD-repeat"/>
</dbReference>
<dbReference type="InterPro" id="IPR036322">
    <property type="entry name" value="WD40_repeat_dom_sf"/>
</dbReference>
<dbReference type="FunFam" id="2.130.10.10:FF:000376">
    <property type="entry name" value="F-box and WD repeat domain containing 4"/>
    <property type="match status" value="1"/>
</dbReference>
<dbReference type="Gene3D" id="1.20.1280.50">
    <property type="match status" value="1"/>
</dbReference>
<evidence type="ECO:0000313" key="5">
    <source>
        <dbReference type="Proteomes" id="UP000694569"/>
    </source>
</evidence>
<protein>
    <submittedName>
        <fullName evidence="4">F-box and WD repeat domain containing 4</fullName>
    </submittedName>
</protein>
<keyword evidence="2" id="KW-0853">WD repeat</keyword>
<dbReference type="InterPro" id="IPR001810">
    <property type="entry name" value="F-box_dom"/>
</dbReference>
<dbReference type="Pfam" id="PF12937">
    <property type="entry name" value="F-box-like"/>
    <property type="match status" value="1"/>
</dbReference>
<keyword evidence="5" id="KW-1185">Reference proteome</keyword>
<dbReference type="SMART" id="SM00320">
    <property type="entry name" value="WD40"/>
    <property type="match status" value="6"/>
</dbReference>
<sequence>MDPHLLRLPEEILLLICCYLDGQALGRLGRVCRRLCSFTARDALWRRIARRCINTGFLQHGTDAFPGISVKERVRVSQNWKNGRCRRDVLLKWKRNLMPWLQVTGDVLYLSQAEEIRAYQLRAPNSSLHRRPFAVFLGHQDDVCRFVISNAHIISGGGDGKIALHKVHSSLSFQFTAHEQDVNCVDCQGGIIVSGSRDRTARVWSLSSGRVGQRLHTIQTDDRVWSIAISPLLSTFVTGTACCDNLSPLRIWDLQRPPSPFVHLPIHPAARTDTQSFLLTADFLKHVSPSCVSGQLVTCLGTDFRRGAGVLDVCYETPYTLLSCGYDTYIRYWDIRTSARRCVKEWEEPHDSALYCLQSDGNYMIASGSSYYGVVRLWDKRMNRCLQSFSLSSPTSSPVYCLRFSTSRLYAALASALHVLDFTKPDSRFTAF</sequence>
<dbReference type="OrthoDB" id="435188at2759"/>
<feature type="repeat" description="WD" evidence="2">
    <location>
        <begin position="175"/>
        <end position="214"/>
    </location>
</feature>
<reference evidence="4" key="2">
    <citation type="submission" date="2025-09" db="UniProtKB">
        <authorList>
            <consortium name="Ensembl"/>
        </authorList>
    </citation>
    <scope>IDENTIFICATION</scope>
</reference>
<dbReference type="PROSITE" id="PS50294">
    <property type="entry name" value="WD_REPEATS_REGION"/>
    <property type="match status" value="1"/>
</dbReference>
<dbReference type="InterPro" id="IPR001680">
    <property type="entry name" value="WD40_rpt"/>
</dbReference>
<dbReference type="Gene3D" id="2.130.10.10">
    <property type="entry name" value="YVTN repeat-like/Quinoprotein amine dehydrogenase"/>
    <property type="match status" value="2"/>
</dbReference>
<dbReference type="SUPFAM" id="SSF81383">
    <property type="entry name" value="F-box domain"/>
    <property type="match status" value="1"/>
</dbReference>
<dbReference type="SUPFAM" id="SSF50978">
    <property type="entry name" value="WD40 repeat-like"/>
    <property type="match status" value="1"/>
</dbReference>
<evidence type="ECO:0000256" key="2">
    <source>
        <dbReference type="PROSITE-ProRule" id="PRU00221"/>
    </source>
</evidence>
<gene>
    <name evidence="4" type="primary">FBXW4</name>
</gene>
<reference evidence="4" key="1">
    <citation type="submission" date="2025-08" db="UniProtKB">
        <authorList>
            <consortium name="Ensembl"/>
        </authorList>
    </citation>
    <scope>IDENTIFICATION</scope>
</reference>
<accession>A0A8C5R6P9</accession>